<feature type="chain" id="PRO_5040164343" description="GH16 domain-containing protein" evidence="6">
    <location>
        <begin position="23"/>
        <end position="453"/>
    </location>
</feature>
<dbReference type="OrthoDB" id="4781at2759"/>
<protein>
    <recommendedName>
        <fullName evidence="7">GH16 domain-containing protein</fullName>
    </recommendedName>
</protein>
<dbReference type="AlphaFoldDB" id="A0A9P3H6Z4"/>
<evidence type="ECO:0000256" key="2">
    <source>
        <dbReference type="ARBA" id="ARBA00022801"/>
    </source>
</evidence>
<keyword evidence="9" id="KW-1185">Reference proteome</keyword>
<sequence>MKIPLLSLYLSILAICHHVADANFFGHPVAAPPSTSSTVSARELSVCGSHHMPCPAAEPCCNNGTCRATSMEACPISLGCDPKHSYLEGGCFPLPACKNIKDSFKLPGLLIPKHSFNGDPNTAHWTSDFHHVAPYAKVDSKNHKLLLRTRRDMVRTQSGGGFGATVSSTRWNKYGTFTAKFKSGCSGPGIVTAFLLSNPALGEEISFEITGHDPNKIITNYYHRVIHHHDEGHGRHHSQLIPHEETFQIKKDTSTHELVYKIEWTESMIRWSVDGKVLRTVRSKDPAAHSEGGLPENAMQLQLTVWDAGYAPETQSWAGGETDYGEDNMKEYVATVDSVEIKCQDQREGQKPWPGPEALKRLKKAEAEAAARAKRYQKYNKKHGGGGSGQSHGGLFSSTAHFFEIAILSLIKWSCVLLALVCGAAYFAEPKTKTTASRPAASSSSRQNLDLQT</sequence>
<evidence type="ECO:0000313" key="9">
    <source>
        <dbReference type="Proteomes" id="UP000827284"/>
    </source>
</evidence>
<keyword evidence="2" id="KW-0378">Hydrolase</keyword>
<evidence type="ECO:0000256" key="4">
    <source>
        <dbReference type="SAM" id="MobiDB-lite"/>
    </source>
</evidence>
<proteinExistence type="predicted"/>
<keyword evidence="1 6" id="KW-0732">Signal</keyword>
<feature type="region of interest" description="Disordered" evidence="4">
    <location>
        <begin position="433"/>
        <end position="453"/>
    </location>
</feature>
<keyword evidence="3" id="KW-0326">Glycosidase</keyword>
<gene>
    <name evidence="8" type="ORF">EMPS_03559</name>
</gene>
<dbReference type="Proteomes" id="UP000827284">
    <property type="component" value="Unassembled WGS sequence"/>
</dbReference>
<name>A0A9P3H6Z4_9FUNG</name>
<dbReference type="PANTHER" id="PTHR10963:SF22">
    <property type="entry name" value="GLYCOSIDASE CRH2-RELATED"/>
    <property type="match status" value="1"/>
</dbReference>
<feature type="domain" description="GH16" evidence="7">
    <location>
        <begin position="87"/>
        <end position="333"/>
    </location>
</feature>
<dbReference type="PANTHER" id="PTHR10963">
    <property type="entry name" value="GLYCOSYL HYDROLASE-RELATED"/>
    <property type="match status" value="1"/>
</dbReference>
<organism evidence="8 9">
    <name type="scientific">Entomortierella parvispora</name>
    <dbReference type="NCBI Taxonomy" id="205924"/>
    <lineage>
        <taxon>Eukaryota</taxon>
        <taxon>Fungi</taxon>
        <taxon>Fungi incertae sedis</taxon>
        <taxon>Mucoromycota</taxon>
        <taxon>Mortierellomycotina</taxon>
        <taxon>Mortierellomycetes</taxon>
        <taxon>Mortierellales</taxon>
        <taxon>Mortierellaceae</taxon>
        <taxon>Entomortierella</taxon>
    </lineage>
</organism>
<dbReference type="Gene3D" id="2.60.120.200">
    <property type="match status" value="1"/>
</dbReference>
<reference evidence="8" key="1">
    <citation type="submission" date="2021-11" db="EMBL/GenBank/DDBJ databases">
        <authorList>
            <person name="Herlambang A."/>
            <person name="Guo Y."/>
            <person name="Takashima Y."/>
            <person name="Nishizawa T."/>
        </authorList>
    </citation>
    <scope>NUCLEOTIDE SEQUENCE</scope>
    <source>
        <strain evidence="8">E1425</strain>
    </source>
</reference>
<dbReference type="EMBL" id="BQFW01000005">
    <property type="protein sequence ID" value="GJJ71209.1"/>
    <property type="molecule type" value="Genomic_DNA"/>
</dbReference>
<dbReference type="InterPro" id="IPR000757">
    <property type="entry name" value="Beta-glucanase-like"/>
</dbReference>
<reference evidence="8" key="2">
    <citation type="journal article" date="2022" name="Microbiol. Resour. Announc.">
        <title>Whole-Genome Sequence of Entomortierella parvispora E1425, a Mucoromycotan Fungus Associated with Burkholderiaceae-Related Endosymbiotic Bacteria.</title>
        <authorList>
            <person name="Herlambang A."/>
            <person name="Guo Y."/>
            <person name="Takashima Y."/>
            <person name="Narisawa K."/>
            <person name="Ohta H."/>
            <person name="Nishizawa T."/>
        </authorList>
    </citation>
    <scope>NUCLEOTIDE SEQUENCE</scope>
    <source>
        <strain evidence="8">E1425</strain>
    </source>
</reference>
<accession>A0A9P3H6Z4</accession>
<dbReference type="Pfam" id="PF00722">
    <property type="entry name" value="Glyco_hydro_16"/>
    <property type="match status" value="1"/>
</dbReference>
<evidence type="ECO:0000256" key="3">
    <source>
        <dbReference type="ARBA" id="ARBA00023295"/>
    </source>
</evidence>
<dbReference type="GO" id="GO:0005975">
    <property type="term" value="P:carbohydrate metabolic process"/>
    <property type="evidence" value="ECO:0007669"/>
    <property type="project" value="InterPro"/>
</dbReference>
<evidence type="ECO:0000313" key="8">
    <source>
        <dbReference type="EMBL" id="GJJ71209.1"/>
    </source>
</evidence>
<dbReference type="SUPFAM" id="SSF49899">
    <property type="entry name" value="Concanavalin A-like lectins/glucanases"/>
    <property type="match status" value="1"/>
</dbReference>
<dbReference type="InterPro" id="IPR050546">
    <property type="entry name" value="Glycosyl_Hydrlase_16"/>
</dbReference>
<feature type="transmembrane region" description="Helical" evidence="5">
    <location>
        <begin position="405"/>
        <end position="428"/>
    </location>
</feature>
<evidence type="ECO:0000256" key="1">
    <source>
        <dbReference type="ARBA" id="ARBA00022729"/>
    </source>
</evidence>
<keyword evidence="5" id="KW-0812">Transmembrane</keyword>
<dbReference type="InterPro" id="IPR013320">
    <property type="entry name" value="ConA-like_dom_sf"/>
</dbReference>
<evidence type="ECO:0000259" key="7">
    <source>
        <dbReference type="PROSITE" id="PS51762"/>
    </source>
</evidence>
<dbReference type="PROSITE" id="PS51762">
    <property type="entry name" value="GH16_2"/>
    <property type="match status" value="1"/>
</dbReference>
<feature type="compositionally biased region" description="Low complexity" evidence="4">
    <location>
        <begin position="433"/>
        <end position="446"/>
    </location>
</feature>
<keyword evidence="5" id="KW-0472">Membrane</keyword>
<dbReference type="GO" id="GO:0004553">
    <property type="term" value="F:hydrolase activity, hydrolyzing O-glycosyl compounds"/>
    <property type="evidence" value="ECO:0007669"/>
    <property type="project" value="InterPro"/>
</dbReference>
<evidence type="ECO:0000256" key="6">
    <source>
        <dbReference type="SAM" id="SignalP"/>
    </source>
</evidence>
<evidence type="ECO:0000256" key="5">
    <source>
        <dbReference type="SAM" id="Phobius"/>
    </source>
</evidence>
<comment type="caution">
    <text evidence="8">The sequence shown here is derived from an EMBL/GenBank/DDBJ whole genome shotgun (WGS) entry which is preliminary data.</text>
</comment>
<keyword evidence="5" id="KW-1133">Transmembrane helix</keyword>
<feature type="signal peptide" evidence="6">
    <location>
        <begin position="1"/>
        <end position="22"/>
    </location>
</feature>